<sequence length="158" mass="18717">MAENGNGRYRSINEFSDGHNVFYMFSARQAMPFMQDYNIKCHVLPTSWTFQFHFHHLPDSDIVSRSIILRRKDSMNCPVNVLIWVSYFDDIHRHPIYSETFDRDEMLPGDELQVSLTEILSLSRMKILNYDRITVKGSVSIRYCHSEKNTHHETWISI</sequence>
<gene>
    <name evidence="1" type="ORF">AVEN_194667_1</name>
</gene>
<reference evidence="1 2" key="1">
    <citation type="journal article" date="2019" name="Sci. Rep.">
        <title>Orb-weaving spider Araneus ventricosus genome elucidates the spidroin gene catalogue.</title>
        <authorList>
            <person name="Kono N."/>
            <person name="Nakamura H."/>
            <person name="Ohtoshi R."/>
            <person name="Moran D.A.P."/>
            <person name="Shinohara A."/>
            <person name="Yoshida Y."/>
            <person name="Fujiwara M."/>
            <person name="Mori M."/>
            <person name="Tomita M."/>
            <person name="Arakawa K."/>
        </authorList>
    </citation>
    <scope>NUCLEOTIDE SEQUENCE [LARGE SCALE GENOMIC DNA]</scope>
</reference>
<organism evidence="1 2">
    <name type="scientific">Araneus ventricosus</name>
    <name type="common">Orbweaver spider</name>
    <name type="synonym">Epeira ventricosa</name>
    <dbReference type="NCBI Taxonomy" id="182803"/>
    <lineage>
        <taxon>Eukaryota</taxon>
        <taxon>Metazoa</taxon>
        <taxon>Ecdysozoa</taxon>
        <taxon>Arthropoda</taxon>
        <taxon>Chelicerata</taxon>
        <taxon>Arachnida</taxon>
        <taxon>Araneae</taxon>
        <taxon>Araneomorphae</taxon>
        <taxon>Entelegynae</taxon>
        <taxon>Araneoidea</taxon>
        <taxon>Araneidae</taxon>
        <taxon>Araneus</taxon>
    </lineage>
</organism>
<dbReference type="AlphaFoldDB" id="A0A4Y2A997"/>
<dbReference type="EMBL" id="BGPR01000007">
    <property type="protein sequence ID" value="GBL75494.1"/>
    <property type="molecule type" value="Genomic_DNA"/>
</dbReference>
<protein>
    <submittedName>
        <fullName evidence="1">Uncharacterized protein</fullName>
    </submittedName>
</protein>
<evidence type="ECO:0000313" key="1">
    <source>
        <dbReference type="EMBL" id="GBL75494.1"/>
    </source>
</evidence>
<accession>A0A4Y2A997</accession>
<comment type="caution">
    <text evidence="1">The sequence shown here is derived from an EMBL/GenBank/DDBJ whole genome shotgun (WGS) entry which is preliminary data.</text>
</comment>
<name>A0A4Y2A997_ARAVE</name>
<keyword evidence="2" id="KW-1185">Reference proteome</keyword>
<dbReference type="Proteomes" id="UP000499080">
    <property type="component" value="Unassembled WGS sequence"/>
</dbReference>
<evidence type="ECO:0000313" key="2">
    <source>
        <dbReference type="Proteomes" id="UP000499080"/>
    </source>
</evidence>
<proteinExistence type="predicted"/>